<feature type="region of interest" description="Disordered" evidence="30">
    <location>
        <begin position="460"/>
        <end position="513"/>
    </location>
</feature>
<evidence type="ECO:0000256" key="12">
    <source>
        <dbReference type="ARBA" id="ARBA00022741"/>
    </source>
</evidence>
<dbReference type="InterPro" id="IPR017871">
    <property type="entry name" value="ABC_transporter-like_CS"/>
</dbReference>
<dbReference type="FunFam" id="3.40.50.300:FF:000074">
    <property type="entry name" value="Multidrug resistance-associated protein 5 isoform 1"/>
    <property type="match status" value="1"/>
</dbReference>
<evidence type="ECO:0000256" key="18">
    <source>
        <dbReference type="ARBA" id="ARBA00023136"/>
    </source>
</evidence>
<feature type="transmembrane region" description="Helical" evidence="31">
    <location>
        <begin position="1041"/>
        <end position="1061"/>
    </location>
</feature>
<dbReference type="CDD" id="cd03244">
    <property type="entry name" value="ABCC_MRP_domain2"/>
    <property type="match status" value="1"/>
</dbReference>
<dbReference type="PROSITE" id="PS00211">
    <property type="entry name" value="ABC_TRANSPORTER_1"/>
    <property type="match status" value="2"/>
</dbReference>
<evidence type="ECO:0000256" key="23">
    <source>
        <dbReference type="ARBA" id="ARBA00050745"/>
    </source>
</evidence>
<dbReference type="CDD" id="cd18599">
    <property type="entry name" value="ABC_6TM_MRP5_8_9_D2"/>
    <property type="match status" value="1"/>
</dbReference>
<evidence type="ECO:0000259" key="33">
    <source>
        <dbReference type="PROSITE" id="PS50929"/>
    </source>
</evidence>
<accession>A0A7N6AVB3</accession>
<evidence type="ECO:0000256" key="26">
    <source>
        <dbReference type="ARBA" id="ARBA00052708"/>
    </source>
</evidence>
<name>A0A7N6AVB3_ANATE</name>
<evidence type="ECO:0000256" key="1">
    <source>
        <dbReference type="ARBA" id="ARBA00004424"/>
    </source>
</evidence>
<proteinExistence type="inferred from homology"/>
<keyword evidence="19" id="KW-0325">Glycoprotein</keyword>
<dbReference type="GO" id="GO:0005796">
    <property type="term" value="C:Golgi lumen"/>
    <property type="evidence" value="ECO:0007669"/>
    <property type="project" value="UniProtKB-SubCell"/>
</dbReference>
<comment type="subcellular location">
    <subcellularLocation>
        <location evidence="1">Apical cell membrane</location>
        <topology evidence="1">Multi-pass membrane protein</topology>
    </subcellularLocation>
    <subcellularLocation>
        <location evidence="3">Basolateral cell membrane</location>
        <topology evidence="3">Multi-pass membrane protein</topology>
    </subcellularLocation>
    <subcellularLocation>
        <location evidence="2">Cytoplasmic granule</location>
    </subcellularLocation>
    <subcellularLocation>
        <location evidence="4">Endosome membrane</location>
    </subcellularLocation>
    <subcellularLocation>
        <location evidence="20">Golgi apparatus lumen</location>
    </subcellularLocation>
</comment>
<feature type="transmembrane region" description="Helical" evidence="31">
    <location>
        <begin position="143"/>
        <end position="165"/>
    </location>
</feature>
<evidence type="ECO:0000256" key="19">
    <source>
        <dbReference type="ARBA" id="ARBA00023180"/>
    </source>
</evidence>
<evidence type="ECO:0000256" key="16">
    <source>
        <dbReference type="ARBA" id="ARBA00022989"/>
    </source>
</evidence>
<dbReference type="SUPFAM" id="SSF90123">
    <property type="entry name" value="ABC transporter transmembrane region"/>
    <property type="match status" value="2"/>
</dbReference>
<evidence type="ECO:0000256" key="27">
    <source>
        <dbReference type="ARBA" id="ARBA00052963"/>
    </source>
</evidence>
<keyword evidence="10 31" id="KW-0812">Transmembrane</keyword>
<keyword evidence="16 31" id="KW-1133">Transmembrane helix</keyword>
<feature type="compositionally biased region" description="Basic residues" evidence="30">
    <location>
        <begin position="471"/>
        <end position="481"/>
    </location>
</feature>
<keyword evidence="14" id="KW-0067">ATP-binding</keyword>
<dbReference type="FunFam" id="3.40.50.300:FF:000605">
    <property type="entry name" value="multidrug resistance-associated protein 5 isoform X1"/>
    <property type="match status" value="1"/>
</dbReference>
<feature type="domain" description="ABC transporter" evidence="32">
    <location>
        <begin position="505"/>
        <end position="727"/>
    </location>
</feature>
<organism evidence="34 35">
    <name type="scientific">Anabas testudineus</name>
    <name type="common">Climbing perch</name>
    <name type="synonym">Anthias testudineus</name>
    <dbReference type="NCBI Taxonomy" id="64144"/>
    <lineage>
        <taxon>Eukaryota</taxon>
        <taxon>Metazoa</taxon>
        <taxon>Chordata</taxon>
        <taxon>Craniata</taxon>
        <taxon>Vertebrata</taxon>
        <taxon>Euteleostomi</taxon>
        <taxon>Actinopterygii</taxon>
        <taxon>Neopterygii</taxon>
        <taxon>Teleostei</taxon>
        <taxon>Neoteleostei</taxon>
        <taxon>Acanthomorphata</taxon>
        <taxon>Anabantaria</taxon>
        <taxon>Anabantiformes</taxon>
        <taxon>Anabantoidei</taxon>
        <taxon>Anabantidae</taxon>
        <taxon>Anabas</taxon>
    </lineage>
</organism>
<dbReference type="GO" id="GO:0016324">
    <property type="term" value="C:apical plasma membrane"/>
    <property type="evidence" value="ECO:0007669"/>
    <property type="project" value="UniProtKB-SubCell"/>
</dbReference>
<evidence type="ECO:0000313" key="35">
    <source>
        <dbReference type="Proteomes" id="UP000265040"/>
    </source>
</evidence>
<feature type="domain" description="ABC transmembrane type-1" evidence="33">
    <location>
        <begin position="779"/>
        <end position="1069"/>
    </location>
</feature>
<comment type="catalytic activity">
    <reaction evidence="21">
        <text>ATP + H2O + xenobioticSide 1 = ADP + phosphate + xenobioticSide 2.</text>
        <dbReference type="EC" id="7.6.2.2"/>
    </reaction>
</comment>
<evidence type="ECO:0000256" key="9">
    <source>
        <dbReference type="ARBA" id="ARBA00022553"/>
    </source>
</evidence>
<dbReference type="InterPro" id="IPR011527">
    <property type="entry name" value="ABC1_TM_dom"/>
</dbReference>
<evidence type="ECO:0000256" key="4">
    <source>
        <dbReference type="ARBA" id="ARBA00004608"/>
    </source>
</evidence>
<evidence type="ECO:0000256" key="3">
    <source>
        <dbReference type="ARBA" id="ARBA00004554"/>
    </source>
</evidence>
<evidence type="ECO:0000256" key="11">
    <source>
        <dbReference type="ARBA" id="ARBA00022737"/>
    </source>
</evidence>
<keyword evidence="35" id="KW-1185">Reference proteome</keyword>
<feature type="transmembrane region" description="Helical" evidence="31">
    <location>
        <begin position="278"/>
        <end position="300"/>
    </location>
</feature>
<keyword evidence="8" id="KW-1003">Cell membrane</keyword>
<dbReference type="Ensembl" id="ENSATET00000056668.2">
    <property type="protein sequence ID" value="ENSATEP00000054518.1"/>
    <property type="gene ID" value="ENSATEG00000000913.3"/>
</dbReference>
<evidence type="ECO:0000256" key="8">
    <source>
        <dbReference type="ARBA" id="ARBA00022475"/>
    </source>
</evidence>
<evidence type="ECO:0000313" key="34">
    <source>
        <dbReference type="Ensembl" id="ENSATEP00000054518.1"/>
    </source>
</evidence>
<reference evidence="34" key="2">
    <citation type="submission" date="2025-08" db="UniProtKB">
        <authorList>
            <consortium name="Ensembl"/>
        </authorList>
    </citation>
    <scope>IDENTIFICATION</scope>
</reference>
<comment type="similarity">
    <text evidence="5">Belongs to the ABC transporter superfamily. ABCC family. Conjugate transporter (TC 3.A.1.208) subfamily.</text>
</comment>
<evidence type="ECO:0000256" key="22">
    <source>
        <dbReference type="ARBA" id="ARBA00050661"/>
    </source>
</evidence>
<feature type="region of interest" description="Disordered" evidence="30">
    <location>
        <begin position="10"/>
        <end position="42"/>
    </location>
</feature>
<comment type="catalytic activity">
    <reaction evidence="26">
        <text>N-acetyl-L-aspartate(in) + ATP + H2O = N-acetyl-L-aspartate(out) + ADP + phosphate + H(+)</text>
        <dbReference type="Rhea" id="RHEA:66744"/>
        <dbReference type="ChEBI" id="CHEBI:15377"/>
        <dbReference type="ChEBI" id="CHEBI:15378"/>
        <dbReference type="ChEBI" id="CHEBI:16953"/>
        <dbReference type="ChEBI" id="CHEBI:30616"/>
        <dbReference type="ChEBI" id="CHEBI:43474"/>
        <dbReference type="ChEBI" id="CHEBI:456216"/>
    </reaction>
    <physiologicalReaction direction="left-to-right" evidence="26">
        <dbReference type="Rhea" id="RHEA:66745"/>
    </physiologicalReaction>
</comment>
<dbReference type="GO" id="GO:0005524">
    <property type="term" value="F:ATP binding"/>
    <property type="evidence" value="ECO:0007669"/>
    <property type="project" value="UniProtKB-KW"/>
</dbReference>
<keyword evidence="9" id="KW-0597">Phosphoprotein</keyword>
<reference evidence="34" key="3">
    <citation type="submission" date="2025-09" db="UniProtKB">
        <authorList>
            <consortium name="Ensembl"/>
        </authorList>
    </citation>
    <scope>IDENTIFICATION</scope>
</reference>
<dbReference type="Gene3D" id="3.40.50.300">
    <property type="entry name" value="P-loop containing nucleotide triphosphate hydrolases"/>
    <property type="match status" value="2"/>
</dbReference>
<dbReference type="CDD" id="cd18592">
    <property type="entry name" value="ABC_6TM_MRP5_8_9_D1"/>
    <property type="match status" value="1"/>
</dbReference>
<comment type="catalytic activity">
    <reaction evidence="27">
        <text>3',5'-cyclic GMP(in) + ATP + H2O = 3',5'-cyclic GMP(out) + ADP + phosphate + H(+)</text>
        <dbReference type="Rhea" id="RHEA:66188"/>
        <dbReference type="ChEBI" id="CHEBI:15377"/>
        <dbReference type="ChEBI" id="CHEBI:15378"/>
        <dbReference type="ChEBI" id="CHEBI:30616"/>
        <dbReference type="ChEBI" id="CHEBI:43474"/>
        <dbReference type="ChEBI" id="CHEBI:57746"/>
        <dbReference type="ChEBI" id="CHEBI:456216"/>
    </reaction>
    <physiologicalReaction direction="left-to-right" evidence="27">
        <dbReference type="Rhea" id="RHEA:66189"/>
    </physiologicalReaction>
</comment>
<sequence length="1349" mass="149846">MFPDALEAAERVEGLPLSGPQPLPELEEEEAEASVERGPKRRGRYRQSLQLLKPFRITHKHQHPVDNAGFFSFLTLHWLSPLALKAYKASSLSVDDMWGLSCHEASEVNCQRLESLWHDELKRQGREGASLRRVFWRFCQTRMLVAIFSLLLTMVAGFIGPALLVRALLEYSQSSETYVVHGLCLVAGIFLMELMRSWSLALMWAVNYRTAARLRGAVLTFAFQKILRLRSTKDISPGELINICSSDGQRLYEAVSLGCLLAGGPLVGILGLSYTAYFLGPTALLGSAIFIIFYPTMMLASRLTAYFRKKCVAVTDRRVRLMNEILGCIKFIKMYCWEDAFAQNIHIRSEEKRILERAGVVQSLTVGVAPIVVVIASVCTFTLHMAMGYDLTAAEAFTVVAVFNSMTFALKVTPLAVRSLSEGAVAVKRFRAQMKVVLVKTENPSNAVEFQDATLAWEKARAPAGKPNPPQKKRGGMRRVLRRENDKESPKAQSLLTNMEQESPQSTISSTQSIRPPLHKTLHRIDLRVKKGSLVGICGGVGSGKSSLLSALLGQMTLLEGNVAASGGFAFVSQQAWILNDSLKENILFGKEYDQEKYNTVLEACCLLPDLAELTYGDMTEIGERGANLSGGQRQRVSLARALYSERPILLLDDPLSAVDACVGSHVFHKAIKGAAKGKTVLFVTHQLQYLSECDDIILMKDGQIAEHGTHAQLMSKERDYATLFKSMQQEVRPEAQKASGQKAGSVQLMKAEEKGSGSVSWSVYGAYIKAAGGPLVFIINMFFFLSTTGSIAFSNWWLSHWIRQGSGNTSLILVNETTASNSMRLNPHIQYYSTVYVASMGAVLLLKTVRGLVFVKCTVKAASALHDKLFRRILLSPMRFFDTTPLGRILTRFSRDMDEVDVRLSMQAEMLLQNMTLVLFCLAMVGTVFPWFLISIDLLPSLSVCRVLIRELKRLENISQSPFTSHITSSLQGLSTIHAYGRGQDFLQRYQELLDTNQASNYLFSCAMRWLAVRLDLISISLITAVALLIVFMHNQIPPAYAGLAISYAVQLTGLFQFTVRLLTETEARFTSVERINHYIKCLESEAPRQSPEAAAPAPSWPQQGKITFQDVEMCYRDHLPLVLKNLSFTIMPEETIGIVGRTGSGKSSLAVALFRLVELTGGSVIIDGINIAQIGLDDLRSKLAIIPQEPVLFIGTVRTNLDPWDQYSDSEIWEALEKTHIKDMVSQLPHSIHSEVTENGENFSVGERQLLCVARALLRNSKILILDEATAAIDTETDRLIQETIRSAFGSCTTFIIAHRLNTVMSCNRVMVLDNGQILEFDSPAALLADENSRFRAMIEASENRSR</sequence>
<evidence type="ECO:0000256" key="21">
    <source>
        <dbReference type="ARBA" id="ARBA00034018"/>
    </source>
</evidence>
<dbReference type="PROSITE" id="PS50893">
    <property type="entry name" value="ABC_TRANSPORTER_2"/>
    <property type="match status" value="2"/>
</dbReference>
<feature type="transmembrane region" description="Helical" evidence="31">
    <location>
        <begin position="177"/>
        <end position="195"/>
    </location>
</feature>
<dbReference type="InterPro" id="IPR050173">
    <property type="entry name" value="ABC_transporter_C-like"/>
</dbReference>
<evidence type="ECO:0000256" key="10">
    <source>
        <dbReference type="ARBA" id="ARBA00022692"/>
    </source>
</evidence>
<feature type="transmembrane region" description="Helical" evidence="31">
    <location>
        <begin position="830"/>
        <end position="847"/>
    </location>
</feature>
<evidence type="ECO:0000256" key="30">
    <source>
        <dbReference type="SAM" id="MobiDB-lite"/>
    </source>
</evidence>
<feature type="transmembrane region" description="Helical" evidence="31">
    <location>
        <begin position="251"/>
        <end position="272"/>
    </location>
</feature>
<dbReference type="FunFam" id="1.20.1560.10:FF:000012">
    <property type="entry name" value="ATP binding cassette subfamily C member 5"/>
    <property type="match status" value="1"/>
</dbReference>
<keyword evidence="13" id="KW-0967">Endosome</keyword>
<evidence type="ECO:0000256" key="28">
    <source>
        <dbReference type="ARBA" id="ARBA00069159"/>
    </source>
</evidence>
<evidence type="ECO:0000256" key="14">
    <source>
        <dbReference type="ARBA" id="ARBA00022840"/>
    </source>
</evidence>
<dbReference type="GO" id="GO:0010008">
    <property type="term" value="C:endosome membrane"/>
    <property type="evidence" value="ECO:0007669"/>
    <property type="project" value="UniProtKB-SubCell"/>
</dbReference>
<reference evidence="34" key="1">
    <citation type="submission" date="2021-04" db="EMBL/GenBank/DDBJ databases">
        <authorList>
            <consortium name="Wellcome Sanger Institute Data Sharing"/>
        </authorList>
    </citation>
    <scope>NUCLEOTIDE SEQUENCE [LARGE SCALE GENOMIC DNA]</scope>
</reference>
<keyword evidence="17" id="KW-0333">Golgi apparatus</keyword>
<dbReference type="PROSITE" id="PS50929">
    <property type="entry name" value="ABC_TM1F"/>
    <property type="match status" value="2"/>
</dbReference>
<feature type="transmembrane region" description="Helical" evidence="31">
    <location>
        <begin position="358"/>
        <end position="385"/>
    </location>
</feature>
<dbReference type="PANTHER" id="PTHR24223">
    <property type="entry name" value="ATP-BINDING CASSETTE SUB-FAMILY C"/>
    <property type="match status" value="1"/>
</dbReference>
<evidence type="ECO:0000256" key="25">
    <source>
        <dbReference type="ARBA" id="ARBA00052576"/>
    </source>
</evidence>
<keyword evidence="7" id="KW-0813">Transport</keyword>
<dbReference type="SMART" id="SM00382">
    <property type="entry name" value="AAA"/>
    <property type="match status" value="2"/>
</dbReference>
<dbReference type="FunFam" id="1.20.1560.10:FF:000015">
    <property type="entry name" value="multidrug resistance-associated protein 5 isoform X1"/>
    <property type="match status" value="1"/>
</dbReference>
<keyword evidence="12" id="KW-0547">Nucleotide-binding</keyword>
<evidence type="ECO:0000256" key="24">
    <source>
        <dbReference type="ARBA" id="ARBA00051604"/>
    </source>
</evidence>
<comment type="catalytic activity">
    <reaction evidence="23">
        <text>N-acetyl-L-aspartyl-L-glutamate(in) + ATP + H2O = N-acetyl-L-aspartyl-L-glutamate(out) + ADP + phosphate + H(+)</text>
        <dbReference type="Rhea" id="RHEA:66728"/>
        <dbReference type="ChEBI" id="CHEBI:15377"/>
        <dbReference type="ChEBI" id="CHEBI:15378"/>
        <dbReference type="ChEBI" id="CHEBI:30616"/>
        <dbReference type="ChEBI" id="CHEBI:43474"/>
        <dbReference type="ChEBI" id="CHEBI:76931"/>
        <dbReference type="ChEBI" id="CHEBI:456216"/>
    </reaction>
    <physiologicalReaction direction="left-to-right" evidence="23">
        <dbReference type="Rhea" id="RHEA:66729"/>
    </physiologicalReaction>
</comment>
<evidence type="ECO:0000256" key="17">
    <source>
        <dbReference type="ARBA" id="ARBA00023034"/>
    </source>
</evidence>
<evidence type="ECO:0000259" key="32">
    <source>
        <dbReference type="PROSITE" id="PS50893"/>
    </source>
</evidence>
<dbReference type="InterPro" id="IPR003593">
    <property type="entry name" value="AAA+_ATPase"/>
</dbReference>
<dbReference type="Pfam" id="PF00005">
    <property type="entry name" value="ABC_tran"/>
    <property type="match status" value="2"/>
</dbReference>
<dbReference type="Gene3D" id="1.20.1560.10">
    <property type="entry name" value="ABC transporter type 1, transmembrane domain"/>
    <property type="match status" value="2"/>
</dbReference>
<dbReference type="GO" id="GO:0016323">
    <property type="term" value="C:basolateral plasma membrane"/>
    <property type="evidence" value="ECO:0007669"/>
    <property type="project" value="UniProtKB-SubCell"/>
</dbReference>
<evidence type="ECO:0000256" key="13">
    <source>
        <dbReference type="ARBA" id="ARBA00022753"/>
    </source>
</evidence>
<dbReference type="GO" id="GO:0008559">
    <property type="term" value="F:ABC-type xenobiotic transporter activity"/>
    <property type="evidence" value="ECO:0007669"/>
    <property type="project" value="UniProtKB-EC"/>
</dbReference>
<evidence type="ECO:0000256" key="2">
    <source>
        <dbReference type="ARBA" id="ARBA00004463"/>
    </source>
</evidence>
<feature type="compositionally biased region" description="Low complexity" evidence="30">
    <location>
        <begin position="500"/>
        <end position="513"/>
    </location>
</feature>
<evidence type="ECO:0000256" key="29">
    <source>
        <dbReference type="ARBA" id="ARBA00082793"/>
    </source>
</evidence>
<feature type="transmembrane region" description="Helical" evidence="31">
    <location>
        <begin position="912"/>
        <end position="935"/>
    </location>
</feature>
<keyword evidence="18 31" id="KW-0472">Membrane</keyword>
<evidence type="ECO:0000256" key="15">
    <source>
        <dbReference type="ARBA" id="ARBA00022967"/>
    </source>
</evidence>
<protein>
    <recommendedName>
        <fullName evidence="28">ATP-binding cassette sub-family C member 5</fullName>
        <ecNumber evidence="6">7.6.2.2</ecNumber>
    </recommendedName>
    <alternativeName>
        <fullName evidence="29">Multidrug resistance-associated protein 5</fullName>
    </alternativeName>
</protein>
<dbReference type="CDD" id="cd03250">
    <property type="entry name" value="ABCC_MRP_domain1"/>
    <property type="match status" value="1"/>
</dbReference>
<evidence type="ECO:0000256" key="6">
    <source>
        <dbReference type="ARBA" id="ARBA00012191"/>
    </source>
</evidence>
<feature type="transmembrane region" description="Helical" evidence="31">
    <location>
        <begin position="776"/>
        <end position="799"/>
    </location>
</feature>
<dbReference type="EC" id="7.6.2.2" evidence="6"/>
<dbReference type="InterPro" id="IPR003439">
    <property type="entry name" value="ABC_transporter-like_ATP-bd"/>
</dbReference>
<dbReference type="PANTHER" id="PTHR24223:SF355">
    <property type="entry name" value="MULTIDRUG RESISTANCE-ASSOCIATED PROTEIN 5"/>
    <property type="match status" value="1"/>
</dbReference>
<evidence type="ECO:0000256" key="7">
    <source>
        <dbReference type="ARBA" id="ARBA00022448"/>
    </source>
</evidence>
<gene>
    <name evidence="34" type="primary">ABCC5</name>
</gene>
<feature type="domain" description="ABC transporter" evidence="32">
    <location>
        <begin position="1108"/>
        <end position="1342"/>
    </location>
</feature>
<evidence type="ECO:0000256" key="20">
    <source>
        <dbReference type="ARBA" id="ARBA00023769"/>
    </source>
</evidence>
<feature type="transmembrane region" description="Helical" evidence="31">
    <location>
        <begin position="1012"/>
        <end position="1034"/>
    </location>
</feature>
<comment type="catalytic activity">
    <reaction evidence="22">
        <text>(2S)-2-[5-amino-1-(beta-D-ribosyl)imidazole-4-carboxamido]succinate(in) + ATP + H2O = (2S)-2-[5-amino-1-(beta-D-ribosyl)imidazole-4-carboxamido]succinate(out) + ADP + phosphate + H(+)</text>
        <dbReference type="Rhea" id="RHEA:66752"/>
        <dbReference type="ChEBI" id="CHEBI:15377"/>
        <dbReference type="ChEBI" id="CHEBI:15378"/>
        <dbReference type="ChEBI" id="CHEBI:30616"/>
        <dbReference type="ChEBI" id="CHEBI:43474"/>
        <dbReference type="ChEBI" id="CHEBI:167466"/>
        <dbReference type="ChEBI" id="CHEBI:456216"/>
    </reaction>
    <physiologicalReaction direction="left-to-right" evidence="22">
        <dbReference type="Rhea" id="RHEA:66753"/>
    </physiologicalReaction>
</comment>
<dbReference type="InterPro" id="IPR036640">
    <property type="entry name" value="ABC1_TM_sf"/>
</dbReference>
<dbReference type="GeneTree" id="ENSGT00940000155470"/>
<dbReference type="Proteomes" id="UP000265040">
    <property type="component" value="Chromosome 10"/>
</dbReference>
<feature type="domain" description="ABC transmembrane type-1" evidence="33">
    <location>
        <begin position="144"/>
        <end position="422"/>
    </location>
</feature>
<evidence type="ECO:0000256" key="5">
    <source>
        <dbReference type="ARBA" id="ARBA00009726"/>
    </source>
</evidence>
<feature type="transmembrane region" description="Helical" evidence="31">
    <location>
        <begin position="391"/>
        <end position="410"/>
    </location>
</feature>
<keyword evidence="15" id="KW-1278">Translocase</keyword>
<dbReference type="SUPFAM" id="SSF52540">
    <property type="entry name" value="P-loop containing nucleoside triphosphate hydrolases"/>
    <property type="match status" value="2"/>
</dbReference>
<dbReference type="Pfam" id="PF00664">
    <property type="entry name" value="ABC_membrane"/>
    <property type="match status" value="2"/>
</dbReference>
<comment type="catalytic activity">
    <reaction evidence="25">
        <text>N-acetyl-L-aspartyl-L-glutamyl-L-glutamate(in) + ATP + H2O = N-acetyl-L-aspartyl-L-glutamyl-L-glutamate(out) + ADP + phosphate + H(+)</text>
        <dbReference type="Rhea" id="RHEA:66732"/>
        <dbReference type="ChEBI" id="CHEBI:15377"/>
        <dbReference type="ChEBI" id="CHEBI:15378"/>
        <dbReference type="ChEBI" id="CHEBI:30616"/>
        <dbReference type="ChEBI" id="CHEBI:43474"/>
        <dbReference type="ChEBI" id="CHEBI:76935"/>
        <dbReference type="ChEBI" id="CHEBI:456216"/>
    </reaction>
    <physiologicalReaction direction="left-to-right" evidence="25">
        <dbReference type="Rhea" id="RHEA:66733"/>
    </physiologicalReaction>
</comment>
<dbReference type="GO" id="GO:0016887">
    <property type="term" value="F:ATP hydrolysis activity"/>
    <property type="evidence" value="ECO:0007669"/>
    <property type="project" value="InterPro"/>
</dbReference>
<evidence type="ECO:0000256" key="31">
    <source>
        <dbReference type="SAM" id="Phobius"/>
    </source>
</evidence>
<keyword evidence="11" id="KW-0677">Repeat</keyword>
<comment type="catalytic activity">
    <reaction evidence="24">
        <text>3',5'-cyclic AMP(in) + ATP + H2O = 3',5'-cyclic AMP(out) + ADP + phosphate + H(+)</text>
        <dbReference type="Rhea" id="RHEA:66184"/>
        <dbReference type="ChEBI" id="CHEBI:15377"/>
        <dbReference type="ChEBI" id="CHEBI:15378"/>
        <dbReference type="ChEBI" id="CHEBI:30616"/>
        <dbReference type="ChEBI" id="CHEBI:43474"/>
        <dbReference type="ChEBI" id="CHEBI:58165"/>
        <dbReference type="ChEBI" id="CHEBI:456216"/>
    </reaction>
    <physiologicalReaction direction="left-to-right" evidence="24">
        <dbReference type="Rhea" id="RHEA:66185"/>
    </physiologicalReaction>
</comment>
<dbReference type="InterPro" id="IPR027417">
    <property type="entry name" value="P-loop_NTPase"/>
</dbReference>